<gene>
    <name evidence="2" type="ORF">COU89_01210</name>
</gene>
<dbReference type="InterPro" id="IPR001173">
    <property type="entry name" value="Glyco_trans_2-like"/>
</dbReference>
<dbReference type="EMBL" id="PFEE01000026">
    <property type="protein sequence ID" value="PJE63813.1"/>
    <property type="molecule type" value="Genomic_DNA"/>
</dbReference>
<sequence length="251" mass="29121">MRITVIIHTYNEEHAIASCIASARMLTKDIVVVDMHSSDKTRSIAKRAGARVVTFPFSRYVEPARSFGIEKTERADWVFILDADEHITKALAQEVQRTLPTTPHSYFRIKRKNIFGQRAWLAHGGWWPDAQIRLIRKTDFIDWPQRIHSTPKIKGSMGTLRNSLLHFFHTDLSGMVKKTVVYEAIEAALLYEARRSVSTTTFMRKYVGELYRRLFKTAGFLDGPYGVIESIYQAYSKTITWLMLYEKRLRV</sequence>
<organism evidence="2 3">
    <name type="scientific">Candidatus Roizmanbacteria bacterium CG10_big_fil_rev_8_21_14_0_10_45_7</name>
    <dbReference type="NCBI Taxonomy" id="1974854"/>
    <lineage>
        <taxon>Bacteria</taxon>
        <taxon>Candidatus Roizmaniibacteriota</taxon>
    </lineage>
</organism>
<dbReference type="AlphaFoldDB" id="A0A2M8KVB0"/>
<comment type="caution">
    <text evidence="2">The sequence shown here is derived from an EMBL/GenBank/DDBJ whole genome shotgun (WGS) entry which is preliminary data.</text>
</comment>
<dbReference type="Pfam" id="PF00535">
    <property type="entry name" value="Glycos_transf_2"/>
    <property type="match status" value="1"/>
</dbReference>
<evidence type="ECO:0000313" key="3">
    <source>
        <dbReference type="Proteomes" id="UP000231569"/>
    </source>
</evidence>
<dbReference type="PANTHER" id="PTHR43630:SF2">
    <property type="entry name" value="GLYCOSYLTRANSFERASE"/>
    <property type="match status" value="1"/>
</dbReference>
<evidence type="ECO:0000313" key="2">
    <source>
        <dbReference type="EMBL" id="PJE63813.1"/>
    </source>
</evidence>
<name>A0A2M8KVB0_9BACT</name>
<dbReference type="Proteomes" id="UP000231569">
    <property type="component" value="Unassembled WGS sequence"/>
</dbReference>
<accession>A0A2M8KVB0</accession>
<dbReference type="InterPro" id="IPR029044">
    <property type="entry name" value="Nucleotide-diphossugar_trans"/>
</dbReference>
<dbReference type="CDD" id="cd02511">
    <property type="entry name" value="Beta4Glucosyltransferase"/>
    <property type="match status" value="1"/>
</dbReference>
<proteinExistence type="predicted"/>
<evidence type="ECO:0000259" key="1">
    <source>
        <dbReference type="Pfam" id="PF00535"/>
    </source>
</evidence>
<dbReference type="PANTHER" id="PTHR43630">
    <property type="entry name" value="POLY-BETA-1,6-N-ACETYL-D-GLUCOSAMINE SYNTHASE"/>
    <property type="match status" value="1"/>
</dbReference>
<feature type="domain" description="Glycosyltransferase 2-like" evidence="1">
    <location>
        <begin position="4"/>
        <end position="137"/>
    </location>
</feature>
<dbReference type="Gene3D" id="3.90.550.10">
    <property type="entry name" value="Spore Coat Polysaccharide Biosynthesis Protein SpsA, Chain A"/>
    <property type="match status" value="1"/>
</dbReference>
<protein>
    <recommendedName>
        <fullName evidence="1">Glycosyltransferase 2-like domain-containing protein</fullName>
    </recommendedName>
</protein>
<reference evidence="3" key="1">
    <citation type="submission" date="2017-09" db="EMBL/GenBank/DDBJ databases">
        <title>Depth-based differentiation of microbial function through sediment-hosted aquifers and enrichment of novel symbionts in the deep terrestrial subsurface.</title>
        <authorList>
            <person name="Probst A.J."/>
            <person name="Ladd B."/>
            <person name="Jarett J.K."/>
            <person name="Geller-Mcgrath D.E."/>
            <person name="Sieber C.M.K."/>
            <person name="Emerson J.B."/>
            <person name="Anantharaman K."/>
            <person name="Thomas B.C."/>
            <person name="Malmstrom R."/>
            <person name="Stieglmeier M."/>
            <person name="Klingl A."/>
            <person name="Woyke T."/>
            <person name="Ryan C.M."/>
            <person name="Banfield J.F."/>
        </authorList>
    </citation>
    <scope>NUCLEOTIDE SEQUENCE [LARGE SCALE GENOMIC DNA]</scope>
</reference>
<dbReference type="SUPFAM" id="SSF53448">
    <property type="entry name" value="Nucleotide-diphospho-sugar transferases"/>
    <property type="match status" value="1"/>
</dbReference>